<keyword evidence="3" id="KW-0520">NAD</keyword>
<protein>
    <submittedName>
        <fullName evidence="7">Vanillin dehydrogenase</fullName>
        <ecNumber evidence="7">1.2.1.67</ecNumber>
    </submittedName>
</protein>
<dbReference type="FunFam" id="3.40.309.10:FF:000010">
    <property type="entry name" value="Gamma-aminobutyraldehyde dehydrogenase"/>
    <property type="match status" value="1"/>
</dbReference>
<evidence type="ECO:0000256" key="3">
    <source>
        <dbReference type="ARBA" id="ARBA00023027"/>
    </source>
</evidence>
<sequence length="481" mass="49747">MLNASLIIDGSNGTAQGGRVFQRVGPTSAGAASEAPAGTATDAKLAVDAAARAFSTWRESGPGERRRLLTEAARRLELSAPALTEAMTAELGATELWAKTNLHLGAEMLVEAAALTTQISGQIIPSDVQGSLALAVRQPAGVCLGIAPWNAPVILAVRAVATALACGNTVILKGSELCPMTHFLVAKCFVDAGFPPGVVNYVVNAPADAPAVVEALIAHPATRRVNFTGSTKVGRIIGSLAAASMKPALLELGGKAPLLVLEDADLDEAARAVAFGAFANCGQICMSTERVIVADAIAEAFARKLVAHVSSFALPQAQQGPLGSVVGTNAVSHCKALLDDAIGKGARLLHGGTAGGTFMDATIVDSVTPQMRLFHEESFGPMVGLIRFGDEAEALSLANASEYGLSSAIFSRDISKAMALARRIDSGICHINGPTVHDEPQMPFGGTKQSGLGRFGGEAGIAEFTELRWITIQTTSRKYPF</sequence>
<evidence type="ECO:0000256" key="2">
    <source>
        <dbReference type="ARBA" id="ARBA00023002"/>
    </source>
</evidence>
<dbReference type="Gene3D" id="3.40.605.10">
    <property type="entry name" value="Aldehyde Dehydrogenase, Chain A, domain 1"/>
    <property type="match status" value="1"/>
</dbReference>
<dbReference type="EC" id="1.2.1.67" evidence="7"/>
<dbReference type="InterPro" id="IPR015590">
    <property type="entry name" value="Aldehyde_DH_dom"/>
</dbReference>
<evidence type="ECO:0000313" key="7">
    <source>
        <dbReference type="EMBL" id="VCU67965.1"/>
    </source>
</evidence>
<dbReference type="PANTHER" id="PTHR42986">
    <property type="entry name" value="BENZALDEHYDE DEHYDROGENASE YFMT"/>
    <property type="match status" value="1"/>
</dbReference>
<evidence type="ECO:0000313" key="8">
    <source>
        <dbReference type="Proteomes" id="UP000277294"/>
    </source>
</evidence>
<comment type="similarity">
    <text evidence="1 5">Belongs to the aldehyde dehydrogenase family.</text>
</comment>
<dbReference type="Pfam" id="PF00171">
    <property type="entry name" value="Aldedh"/>
    <property type="match status" value="1"/>
</dbReference>
<dbReference type="PROSITE" id="PS00687">
    <property type="entry name" value="ALDEHYDE_DEHYDR_GLU"/>
    <property type="match status" value="1"/>
</dbReference>
<evidence type="ECO:0000256" key="1">
    <source>
        <dbReference type="ARBA" id="ARBA00009986"/>
    </source>
</evidence>
<dbReference type="InterPro" id="IPR016161">
    <property type="entry name" value="Ald_DH/histidinol_DH"/>
</dbReference>
<dbReference type="GO" id="GO:0050608">
    <property type="term" value="F:vanillin dehydrogenase activity"/>
    <property type="evidence" value="ECO:0007669"/>
    <property type="project" value="UniProtKB-EC"/>
</dbReference>
<accession>A0A3P4AYQ9</accession>
<dbReference type="AlphaFoldDB" id="A0A3P4AYQ9"/>
<dbReference type="RefSeq" id="WP_124077202.1">
    <property type="nucleotide sequence ID" value="NZ_UWPJ01000004.1"/>
</dbReference>
<reference evidence="7 8" key="1">
    <citation type="submission" date="2018-10" db="EMBL/GenBank/DDBJ databases">
        <authorList>
            <person name="Criscuolo A."/>
        </authorList>
    </citation>
    <scope>NUCLEOTIDE SEQUENCE [LARGE SCALE GENOMIC DNA]</scope>
    <source>
        <strain evidence="7">DnA1</strain>
    </source>
</reference>
<evidence type="ECO:0000256" key="4">
    <source>
        <dbReference type="PROSITE-ProRule" id="PRU10007"/>
    </source>
</evidence>
<evidence type="ECO:0000259" key="6">
    <source>
        <dbReference type="Pfam" id="PF00171"/>
    </source>
</evidence>
<dbReference type="CDD" id="cd07105">
    <property type="entry name" value="ALDH_SaliADH"/>
    <property type="match status" value="1"/>
</dbReference>
<feature type="domain" description="Aldehyde dehydrogenase" evidence="6">
    <location>
        <begin position="19"/>
        <end position="470"/>
    </location>
</feature>
<proteinExistence type="inferred from homology"/>
<dbReference type="EMBL" id="UWPJ01000004">
    <property type="protein sequence ID" value="VCU67965.1"/>
    <property type="molecule type" value="Genomic_DNA"/>
</dbReference>
<dbReference type="InterPro" id="IPR016163">
    <property type="entry name" value="Ald_DH_C"/>
</dbReference>
<feature type="active site" evidence="4">
    <location>
        <position position="251"/>
    </location>
</feature>
<gene>
    <name evidence="7" type="primary">vdh_1</name>
    <name evidence="7" type="ORF">PIGHUM_00011</name>
</gene>
<name>A0A3P4AYQ9_9BURK</name>
<dbReference type="PANTHER" id="PTHR42986:SF1">
    <property type="entry name" value="BENZALDEHYDE DEHYDROGENASE YFMT"/>
    <property type="match status" value="1"/>
</dbReference>
<evidence type="ECO:0000256" key="5">
    <source>
        <dbReference type="RuleBase" id="RU003345"/>
    </source>
</evidence>
<dbReference type="Proteomes" id="UP000277294">
    <property type="component" value="Unassembled WGS sequence"/>
</dbReference>
<dbReference type="SUPFAM" id="SSF53720">
    <property type="entry name" value="ALDH-like"/>
    <property type="match status" value="1"/>
</dbReference>
<dbReference type="InterPro" id="IPR016162">
    <property type="entry name" value="Ald_DH_N"/>
</dbReference>
<organism evidence="7 8">
    <name type="scientific">Pigmentiphaga humi</name>
    <dbReference type="NCBI Taxonomy" id="2478468"/>
    <lineage>
        <taxon>Bacteria</taxon>
        <taxon>Pseudomonadati</taxon>
        <taxon>Pseudomonadota</taxon>
        <taxon>Betaproteobacteria</taxon>
        <taxon>Burkholderiales</taxon>
        <taxon>Alcaligenaceae</taxon>
        <taxon>Pigmentiphaga</taxon>
    </lineage>
</organism>
<keyword evidence="2 5" id="KW-0560">Oxidoreductase</keyword>
<dbReference type="InterPro" id="IPR029510">
    <property type="entry name" value="Ald_DH_CS_GLU"/>
</dbReference>
<dbReference type="OrthoDB" id="6187633at2"/>
<keyword evidence="8" id="KW-1185">Reference proteome</keyword>
<dbReference type="Gene3D" id="3.40.309.10">
    <property type="entry name" value="Aldehyde Dehydrogenase, Chain A, domain 2"/>
    <property type="match status" value="1"/>
</dbReference>